<dbReference type="OrthoDB" id="6513550at2"/>
<organism evidence="1 2">
    <name type="scientific">Tatumella morbirosei</name>
    <dbReference type="NCBI Taxonomy" id="642227"/>
    <lineage>
        <taxon>Bacteria</taxon>
        <taxon>Pseudomonadati</taxon>
        <taxon>Pseudomonadota</taxon>
        <taxon>Gammaproteobacteria</taxon>
        <taxon>Enterobacterales</taxon>
        <taxon>Erwiniaceae</taxon>
        <taxon>Tatumella</taxon>
    </lineage>
</organism>
<protein>
    <submittedName>
        <fullName evidence="1">Uncharacterized protein</fullName>
    </submittedName>
</protein>
<reference evidence="1" key="1">
    <citation type="submission" date="2014-12" db="EMBL/GenBank/DDBJ databases">
        <title>The draft genome of the Tatumella morbirosei type strain, LMG23360T isolated from pineapple rot.</title>
        <authorList>
            <person name="Smits T.H."/>
            <person name="Palmer M."/>
            <person name="Venter S.N."/>
            <person name="Duffy B."/>
            <person name="Steenkamp E.T."/>
            <person name="Chan W.Y."/>
            <person name="Coutinho T.A."/>
            <person name="Coetzee M.P."/>
            <person name="De Maayer P."/>
        </authorList>
    </citation>
    <scope>NUCLEOTIDE SEQUENCE [LARGE SCALE GENOMIC DNA]</scope>
    <source>
        <strain evidence="1">LMG 23360</strain>
    </source>
</reference>
<proteinExistence type="predicted"/>
<keyword evidence="2" id="KW-1185">Reference proteome</keyword>
<gene>
    <name evidence="1" type="ORF">HA49_12870</name>
</gene>
<comment type="caution">
    <text evidence="1">The sequence shown here is derived from an EMBL/GenBank/DDBJ whole genome shotgun (WGS) entry which is preliminary data.</text>
</comment>
<evidence type="ECO:0000313" key="2">
    <source>
        <dbReference type="Proteomes" id="UP000029577"/>
    </source>
</evidence>
<sequence length="414" mass="46251">MADSLNDATSIELKISAASGSLMPSIYANGRNQLAIEVSANAYKTVNGEDITMEISEREWQNALSLCYAESDKKLKVNGTSDWCYTLYENEFSREIVNNSANRTSSNNKPDISSDTDKLQSVTLLMFYLYTTDVNVKRIAVRCDTDNGQHYTTADNALGVEKSSVRVNAVSGLNYNSSQYLKVYPEAWVTNGIDYHFYNQIWGQSSYSHYTCTVQHKRIKIILSNGYEIKYKKIVSSGIPSSYPVKKWYVNNEAPYALVLAHSSPIDSQGNGCYLNSWYIEPEDGHRIGHPPELNPNFTGMAMYQAGWPSLYFSGSESGRYDAATWAYWPNFTKNNTSDKTPNHAASAYENEVTVYAYQLHIPNSSSIYWGLYCKPSGSQLKNTATVSITDNYGNSGQFIVSFNSDVDASITLS</sequence>
<dbReference type="Proteomes" id="UP000029577">
    <property type="component" value="Unassembled WGS sequence"/>
</dbReference>
<dbReference type="RefSeq" id="WP_038020735.1">
    <property type="nucleotide sequence ID" value="NZ_JPKR02000003.1"/>
</dbReference>
<name>A0A095T893_9GAMM</name>
<dbReference type="EMBL" id="JPKR02000003">
    <property type="protein sequence ID" value="KGD73081.1"/>
    <property type="molecule type" value="Genomic_DNA"/>
</dbReference>
<dbReference type="eggNOG" id="ENOG5033K5F">
    <property type="taxonomic scope" value="Bacteria"/>
</dbReference>
<accession>A0A095T893</accession>
<dbReference type="AlphaFoldDB" id="A0A095T893"/>
<evidence type="ECO:0000313" key="1">
    <source>
        <dbReference type="EMBL" id="KGD73081.1"/>
    </source>
</evidence>